<evidence type="ECO:0000313" key="8">
    <source>
        <dbReference type="Proteomes" id="UP000289257"/>
    </source>
</evidence>
<sequence length="96" mass="10949">MIEKVNKRADHRIKIIQGQINGLQKMVDNDVYCMDILTQSLAIQRSLSSFSKLMIDNHIAEHIIPMLGSDDEARQRQAQADLLGMYEIHAVRSKEA</sequence>
<evidence type="ECO:0000256" key="1">
    <source>
        <dbReference type="ARBA" id="ARBA00004496"/>
    </source>
</evidence>
<evidence type="ECO:0000313" key="7">
    <source>
        <dbReference type="EMBL" id="RWZ78743.1"/>
    </source>
</evidence>
<dbReference type="GO" id="GO:0005737">
    <property type="term" value="C:cytoplasm"/>
    <property type="evidence" value="ECO:0007669"/>
    <property type="project" value="UniProtKB-SubCell"/>
</dbReference>
<evidence type="ECO:0000256" key="4">
    <source>
        <dbReference type="ARBA" id="ARBA00022723"/>
    </source>
</evidence>
<gene>
    <name evidence="7" type="ORF">EOT05_03270</name>
</gene>
<dbReference type="Gene3D" id="1.20.58.1000">
    <property type="entry name" value="Metal-sensitive repressor, helix protomer"/>
    <property type="match status" value="1"/>
</dbReference>
<dbReference type="GO" id="GO:0045892">
    <property type="term" value="P:negative regulation of DNA-templated transcription"/>
    <property type="evidence" value="ECO:0007669"/>
    <property type="project" value="UniProtKB-ARBA"/>
</dbReference>
<reference evidence="7" key="1">
    <citation type="submission" date="2019-01" db="EMBL/GenBank/DDBJ databases">
        <title>Genomic signatures and co-occurrence patterns of the ultra-small Saccharimodia (Patescibacteria phylum) suggest a symbiotic lifestyle.</title>
        <authorList>
            <person name="Lemos L."/>
            <person name="Medeiros J."/>
            <person name="Andreote F."/>
            <person name="Fernandes G."/>
            <person name="Varani A."/>
            <person name="Oliveira G."/>
            <person name="Pylro V."/>
        </authorList>
    </citation>
    <scope>NUCLEOTIDE SEQUENCE [LARGE SCALE GENOMIC DNA]</scope>
    <source>
        <strain evidence="7">AMD02</strain>
    </source>
</reference>
<evidence type="ECO:0000256" key="2">
    <source>
        <dbReference type="ARBA" id="ARBA00011738"/>
    </source>
</evidence>
<keyword evidence="8" id="KW-1185">Reference proteome</keyword>
<evidence type="ECO:0000256" key="3">
    <source>
        <dbReference type="ARBA" id="ARBA00022490"/>
    </source>
</evidence>
<protein>
    <recommendedName>
        <fullName evidence="5">Copper-sensing transcriptional repressor CsoR</fullName>
    </recommendedName>
    <alternativeName>
        <fullName evidence="6">Copper-sensitive operon repressor</fullName>
    </alternativeName>
</protein>
<organism evidence="7 8">
    <name type="scientific">Candidatus Microsaccharimonas sossegonensis</name>
    <dbReference type="NCBI Taxonomy" id="2506948"/>
    <lineage>
        <taxon>Bacteria</taxon>
        <taxon>Candidatus Saccharimonadota</taxon>
        <taxon>Candidatus Saccharimonadia</taxon>
        <taxon>Candidatus Saccharimonadales</taxon>
        <taxon>Candidatus Saccharimonadaceae</taxon>
        <taxon>Candidatus Microsaccharimonas</taxon>
    </lineage>
</organism>
<dbReference type="PANTHER" id="PTHR33677">
    <property type="entry name" value="TRANSCRIPTIONAL REPRESSOR FRMR-RELATED"/>
    <property type="match status" value="1"/>
</dbReference>
<dbReference type="GO" id="GO:0046872">
    <property type="term" value="F:metal ion binding"/>
    <property type="evidence" value="ECO:0007669"/>
    <property type="project" value="UniProtKB-KW"/>
</dbReference>
<comment type="subcellular location">
    <subcellularLocation>
        <location evidence="1">Cytoplasm</location>
    </subcellularLocation>
</comment>
<dbReference type="GO" id="GO:0003677">
    <property type="term" value="F:DNA binding"/>
    <property type="evidence" value="ECO:0007669"/>
    <property type="project" value="InterPro"/>
</dbReference>
<evidence type="ECO:0000256" key="6">
    <source>
        <dbReference type="ARBA" id="ARBA00041544"/>
    </source>
</evidence>
<dbReference type="InterPro" id="IPR038390">
    <property type="entry name" value="Metal_Tscrpt_repr_sf"/>
</dbReference>
<dbReference type="AlphaFoldDB" id="A0A4Q0AHZ4"/>
<comment type="subunit">
    <text evidence="2">Homodimer.</text>
</comment>
<dbReference type="Proteomes" id="UP000289257">
    <property type="component" value="Unassembled WGS sequence"/>
</dbReference>
<name>A0A4Q0AHZ4_9BACT</name>
<dbReference type="PANTHER" id="PTHR33677:SF4">
    <property type="entry name" value="COPPER-SENSING TRANSCRIPTIONAL REPRESSOR CSOR"/>
    <property type="match status" value="1"/>
</dbReference>
<keyword evidence="4" id="KW-0479">Metal-binding</keyword>
<keyword evidence="3" id="KW-0963">Cytoplasm</keyword>
<accession>A0A4Q0AHZ4</accession>
<comment type="caution">
    <text evidence="7">The sequence shown here is derived from an EMBL/GenBank/DDBJ whole genome shotgun (WGS) entry which is preliminary data.</text>
</comment>
<dbReference type="Pfam" id="PF02583">
    <property type="entry name" value="Trns_repr_metal"/>
    <property type="match status" value="1"/>
</dbReference>
<evidence type="ECO:0000256" key="5">
    <source>
        <dbReference type="ARBA" id="ARBA00039938"/>
    </source>
</evidence>
<dbReference type="InterPro" id="IPR003735">
    <property type="entry name" value="Metal_Tscrpt_repr"/>
</dbReference>
<dbReference type="EMBL" id="SCKX01000001">
    <property type="protein sequence ID" value="RWZ78743.1"/>
    <property type="molecule type" value="Genomic_DNA"/>
</dbReference>
<proteinExistence type="predicted"/>